<accession>A0AAQ4DRZ8</accession>
<protein>
    <submittedName>
        <fullName evidence="3">Uncharacterized protein</fullName>
    </submittedName>
</protein>
<dbReference type="AlphaFoldDB" id="A0AAQ4DRZ8"/>
<proteinExistence type="predicted"/>
<keyword evidence="4" id="KW-1185">Reference proteome</keyword>
<sequence>MEKYKTLLSNANGAWPSSLGPLVNKVKEYQVETIVDSLCNNMVSDKEQLRDISSIGYLVMSCSQGLFNKLMDTLLEELAKNSSTSTTRTYIQCIGTISRQAGHRMGDHLERLMPLMVEYCRVEDDELREHCLQGFESLLRRCPKELAPHVPMIMKICLEYICYDPNYNYDDEDDENSMDMDRDSGG</sequence>
<dbReference type="SUPFAM" id="SSF48371">
    <property type="entry name" value="ARM repeat"/>
    <property type="match status" value="1"/>
</dbReference>
<dbReference type="Proteomes" id="UP001321473">
    <property type="component" value="Unassembled WGS sequence"/>
</dbReference>
<dbReference type="PANTHER" id="PTHR12696">
    <property type="entry name" value="TIP120"/>
    <property type="match status" value="1"/>
</dbReference>
<reference evidence="3 4" key="1">
    <citation type="journal article" date="2023" name="Arcadia Sci">
        <title>De novo assembly of a long-read Amblyomma americanum tick genome.</title>
        <authorList>
            <person name="Chou S."/>
            <person name="Poskanzer K.E."/>
            <person name="Rollins M."/>
            <person name="Thuy-Boun P.S."/>
        </authorList>
    </citation>
    <scope>NUCLEOTIDE SEQUENCE [LARGE SCALE GENOMIC DNA]</scope>
    <source>
        <strain evidence="3">F_SG_1</strain>
        <tissue evidence="3">Salivary glands</tissue>
    </source>
</reference>
<evidence type="ECO:0000256" key="2">
    <source>
        <dbReference type="ARBA" id="ARBA00022786"/>
    </source>
</evidence>
<name>A0AAQ4DRZ8_AMBAM</name>
<keyword evidence="2" id="KW-0833">Ubl conjugation pathway</keyword>
<dbReference type="InterPro" id="IPR016024">
    <property type="entry name" value="ARM-type_fold"/>
</dbReference>
<evidence type="ECO:0000256" key="1">
    <source>
        <dbReference type="ARBA" id="ARBA00022737"/>
    </source>
</evidence>
<dbReference type="Gene3D" id="1.25.10.10">
    <property type="entry name" value="Leucine-rich Repeat Variant"/>
    <property type="match status" value="2"/>
</dbReference>
<dbReference type="InterPro" id="IPR039852">
    <property type="entry name" value="CAND1/CAND2"/>
</dbReference>
<dbReference type="EMBL" id="JARKHS020027582">
    <property type="protein sequence ID" value="KAK8765238.1"/>
    <property type="molecule type" value="Genomic_DNA"/>
</dbReference>
<evidence type="ECO:0000313" key="4">
    <source>
        <dbReference type="Proteomes" id="UP001321473"/>
    </source>
</evidence>
<organism evidence="3 4">
    <name type="scientific">Amblyomma americanum</name>
    <name type="common">Lone star tick</name>
    <dbReference type="NCBI Taxonomy" id="6943"/>
    <lineage>
        <taxon>Eukaryota</taxon>
        <taxon>Metazoa</taxon>
        <taxon>Ecdysozoa</taxon>
        <taxon>Arthropoda</taxon>
        <taxon>Chelicerata</taxon>
        <taxon>Arachnida</taxon>
        <taxon>Acari</taxon>
        <taxon>Parasitiformes</taxon>
        <taxon>Ixodida</taxon>
        <taxon>Ixodoidea</taxon>
        <taxon>Ixodidae</taxon>
        <taxon>Amblyomminae</taxon>
        <taxon>Amblyomma</taxon>
    </lineage>
</organism>
<dbReference type="InterPro" id="IPR011989">
    <property type="entry name" value="ARM-like"/>
</dbReference>
<dbReference type="GO" id="GO:0010265">
    <property type="term" value="P:SCF complex assembly"/>
    <property type="evidence" value="ECO:0007669"/>
    <property type="project" value="InterPro"/>
</dbReference>
<gene>
    <name evidence="3" type="ORF">V5799_032154</name>
</gene>
<evidence type="ECO:0000313" key="3">
    <source>
        <dbReference type="EMBL" id="KAK8765238.1"/>
    </source>
</evidence>
<keyword evidence="1" id="KW-0677">Repeat</keyword>
<comment type="caution">
    <text evidence="3">The sequence shown here is derived from an EMBL/GenBank/DDBJ whole genome shotgun (WGS) entry which is preliminary data.</text>
</comment>